<keyword evidence="4" id="KW-1185">Reference proteome</keyword>
<evidence type="ECO:0000313" key="4">
    <source>
        <dbReference type="Proteomes" id="UP000033647"/>
    </source>
</evidence>
<accession>A0A0F4GJY3</accession>
<protein>
    <recommendedName>
        <fullName evidence="2">FHA domain-containing protein</fullName>
    </recommendedName>
</protein>
<feature type="compositionally biased region" description="Acidic residues" evidence="1">
    <location>
        <begin position="279"/>
        <end position="295"/>
    </location>
</feature>
<feature type="compositionally biased region" description="Acidic residues" evidence="1">
    <location>
        <begin position="355"/>
        <end position="366"/>
    </location>
</feature>
<evidence type="ECO:0000259" key="2">
    <source>
        <dbReference type="PROSITE" id="PS50006"/>
    </source>
</evidence>
<reference evidence="3 4" key="1">
    <citation type="submission" date="2015-03" db="EMBL/GenBank/DDBJ databases">
        <title>RNA-seq based gene annotation and comparative genomics of four Zymoseptoria species reveal species-specific pathogenicity related genes and transposable element activity.</title>
        <authorList>
            <person name="Grandaubert J."/>
            <person name="Bhattacharyya A."/>
            <person name="Stukenbrock E.H."/>
        </authorList>
    </citation>
    <scope>NUCLEOTIDE SEQUENCE [LARGE SCALE GENOMIC DNA]</scope>
    <source>
        <strain evidence="3 4">Zb18110</strain>
    </source>
</reference>
<feature type="region of interest" description="Disordered" evidence="1">
    <location>
        <begin position="327"/>
        <end position="427"/>
    </location>
</feature>
<dbReference type="Proteomes" id="UP000033647">
    <property type="component" value="Unassembled WGS sequence"/>
</dbReference>
<dbReference type="PANTHER" id="PTHR15715">
    <property type="entry name" value="CENTROSOMAL PROTEIN OF 170 KDA"/>
    <property type="match status" value="1"/>
</dbReference>
<organism evidence="3 4">
    <name type="scientific">Zymoseptoria brevis</name>
    <dbReference type="NCBI Taxonomy" id="1047168"/>
    <lineage>
        <taxon>Eukaryota</taxon>
        <taxon>Fungi</taxon>
        <taxon>Dikarya</taxon>
        <taxon>Ascomycota</taxon>
        <taxon>Pezizomycotina</taxon>
        <taxon>Dothideomycetes</taxon>
        <taxon>Dothideomycetidae</taxon>
        <taxon>Mycosphaerellales</taxon>
        <taxon>Mycosphaerellaceae</taxon>
        <taxon>Zymoseptoria</taxon>
    </lineage>
</organism>
<dbReference type="InterPro" id="IPR000253">
    <property type="entry name" value="FHA_dom"/>
</dbReference>
<dbReference type="STRING" id="1047168.A0A0F4GJY3"/>
<feature type="region of interest" description="Disordered" evidence="1">
    <location>
        <begin position="243"/>
        <end position="307"/>
    </location>
</feature>
<dbReference type="InterPro" id="IPR008984">
    <property type="entry name" value="SMAD_FHA_dom_sf"/>
</dbReference>
<feature type="region of interest" description="Disordered" evidence="1">
    <location>
        <begin position="177"/>
        <end position="207"/>
    </location>
</feature>
<feature type="region of interest" description="Disordered" evidence="1">
    <location>
        <begin position="565"/>
        <end position="589"/>
    </location>
</feature>
<comment type="caution">
    <text evidence="3">The sequence shown here is derived from an EMBL/GenBank/DDBJ whole genome shotgun (WGS) entry which is preliminary data.</text>
</comment>
<dbReference type="SUPFAM" id="SSF49879">
    <property type="entry name" value="SMAD/FHA domain"/>
    <property type="match status" value="1"/>
</dbReference>
<dbReference type="Pfam" id="PF00498">
    <property type="entry name" value="FHA"/>
    <property type="match status" value="1"/>
</dbReference>
<dbReference type="PANTHER" id="PTHR15715:SF37">
    <property type="entry name" value="LD47843P"/>
    <property type="match status" value="1"/>
</dbReference>
<dbReference type="PROSITE" id="PS50006">
    <property type="entry name" value="FHA_DOMAIN"/>
    <property type="match status" value="1"/>
</dbReference>
<name>A0A0F4GJY3_9PEZI</name>
<dbReference type="GO" id="GO:0005737">
    <property type="term" value="C:cytoplasm"/>
    <property type="evidence" value="ECO:0007669"/>
    <property type="project" value="TreeGrafter"/>
</dbReference>
<dbReference type="AlphaFoldDB" id="A0A0F4GJY3"/>
<dbReference type="EMBL" id="LAFY01000460">
    <property type="protein sequence ID" value="KJX97711.1"/>
    <property type="molecule type" value="Genomic_DNA"/>
</dbReference>
<dbReference type="SMART" id="SM00240">
    <property type="entry name" value="FHA"/>
    <property type="match status" value="1"/>
</dbReference>
<feature type="compositionally biased region" description="Acidic residues" evidence="1">
    <location>
        <begin position="327"/>
        <end position="347"/>
    </location>
</feature>
<evidence type="ECO:0000313" key="3">
    <source>
        <dbReference type="EMBL" id="KJX97711.1"/>
    </source>
</evidence>
<feature type="compositionally biased region" description="Polar residues" evidence="1">
    <location>
        <begin position="398"/>
        <end position="407"/>
    </location>
</feature>
<dbReference type="OrthoDB" id="4096268at2759"/>
<gene>
    <name evidence="3" type="ORF">TI39_contig468g00027</name>
</gene>
<dbReference type="InterPro" id="IPR051176">
    <property type="entry name" value="Cent_Immune-Sig_Mod"/>
</dbReference>
<feature type="domain" description="FHA" evidence="2">
    <location>
        <begin position="48"/>
        <end position="113"/>
    </location>
</feature>
<sequence length="654" mass="70854">MPPPLVLATMTSSSTIPSATNADSVTVRLQPTSSTNERILTFSSGSSRIIGRASRTKIKDLKEAQDNALFDCPVVSRQHAELRATNAWLPTERQITITDRSSMHGTYVNSKRLRPGMPFTLVSGDVIKLGERVTQGEHVHEGVSLVFSRVPTFPQQPTNPTITTSAPLQRGFRVPSVSDASDLESDSMSLVSDQEEEDTSAQTTPEELKMKLGSQKAPIELDAGSASPSKVVSCAVSSKVINLDDEDSESDDGFCAPEAVIGDSSGVMPPSGQKIVGAEMEEPVSEDEDQQDDLASDAHSKPMAELNNEELADMGCFALRPLDDVDEVDGFEYEEDDGFDDEEDDGFNDGFSDSGSDDQSDNEEQDRELSPELGPSSFDEDEHEHVDRTETISFAPVVSQSQPTAATLQKPRYDPVRSSQPPVETNTERFKSKNYTYGYPDFGRVTNLATDFDHSSRFDIGPTGLYEPLSHLDGLFDPFALRGQPPYEQRSMSGFQPAPQFHFADDPNLSRHFDSHVARPAEAPPPTMKNRISIDELVDNIGMSVPQTTANAAVSMPTASYNTNKRKADEMTAGEAHPTEPPTKKTTEAPVVHRTGSVLVARASTERAKLNNRRVIQKAALAAGKLMAGAALGTVGSIALLSSPLATQLCSWLA</sequence>
<feature type="compositionally biased region" description="Acidic residues" evidence="1">
    <location>
        <begin position="243"/>
        <end position="252"/>
    </location>
</feature>
<dbReference type="Gene3D" id="2.60.200.20">
    <property type="match status" value="1"/>
</dbReference>
<proteinExistence type="predicted"/>
<evidence type="ECO:0000256" key="1">
    <source>
        <dbReference type="SAM" id="MobiDB-lite"/>
    </source>
</evidence>